<feature type="transmembrane region" description="Helical" evidence="1">
    <location>
        <begin position="45"/>
        <end position="67"/>
    </location>
</feature>
<name>A0A158KIZ6_9BURK</name>
<evidence type="ECO:0000256" key="1">
    <source>
        <dbReference type="SAM" id="Phobius"/>
    </source>
</evidence>
<organism evidence="2 3">
    <name type="scientific">Caballeronia choica</name>
    <dbReference type="NCBI Taxonomy" id="326476"/>
    <lineage>
        <taxon>Bacteria</taxon>
        <taxon>Pseudomonadati</taxon>
        <taxon>Pseudomonadota</taxon>
        <taxon>Betaproteobacteria</taxon>
        <taxon>Burkholderiales</taxon>
        <taxon>Burkholderiaceae</taxon>
        <taxon>Caballeronia</taxon>
    </lineage>
</organism>
<keyword evidence="1" id="KW-0472">Membrane</keyword>
<reference evidence="2" key="1">
    <citation type="submission" date="2016-01" db="EMBL/GenBank/DDBJ databases">
        <authorList>
            <person name="Peeters C."/>
        </authorList>
    </citation>
    <scope>NUCLEOTIDE SEQUENCE [LARGE SCALE GENOMIC DNA]</scope>
    <source>
        <strain evidence="2">LMG 22940</strain>
    </source>
</reference>
<evidence type="ECO:0000313" key="2">
    <source>
        <dbReference type="EMBL" id="SAL81116.1"/>
    </source>
</evidence>
<keyword evidence="1" id="KW-0812">Transmembrane</keyword>
<dbReference type="EMBL" id="FCON02000099">
    <property type="protein sequence ID" value="SAL81116.1"/>
    <property type="molecule type" value="Genomic_DNA"/>
</dbReference>
<gene>
    <name evidence="2" type="ORF">AWB68_06032</name>
</gene>
<accession>A0A158KIZ6</accession>
<proteinExistence type="predicted"/>
<evidence type="ECO:0000313" key="3">
    <source>
        <dbReference type="Proteomes" id="UP000054770"/>
    </source>
</evidence>
<sequence length="80" mass="8871">MLRPKTIAEARANHPYDPQSGMHGVLAAYQHFIQKSRRNCSRCNTLVAVSAGLILVSIALFGTVGIYEWAAPFVQGWLDR</sequence>
<protein>
    <submittedName>
        <fullName evidence="2">Uncharacterized protein</fullName>
    </submittedName>
</protein>
<comment type="caution">
    <text evidence="2">The sequence shown here is derived from an EMBL/GenBank/DDBJ whole genome shotgun (WGS) entry which is preliminary data.</text>
</comment>
<keyword evidence="3" id="KW-1185">Reference proteome</keyword>
<dbReference type="Proteomes" id="UP000054770">
    <property type="component" value="Unassembled WGS sequence"/>
</dbReference>
<keyword evidence="1" id="KW-1133">Transmembrane helix</keyword>
<dbReference type="AlphaFoldDB" id="A0A158KIZ6"/>